<dbReference type="GeneID" id="93587868"/>
<protein>
    <recommendedName>
        <fullName evidence="1">RNA-dependent RNA polymerase</fullName>
        <ecNumber evidence="1">2.7.7.48</ecNumber>
    </recommendedName>
</protein>
<feature type="domain" description="RDRP core" evidence="2">
    <location>
        <begin position="316"/>
        <end position="435"/>
    </location>
</feature>
<accession>A0A436ZXU4</accession>
<feature type="domain" description="RDRP core" evidence="2">
    <location>
        <begin position="96"/>
        <end position="295"/>
    </location>
</feature>
<dbReference type="GO" id="GO:0031380">
    <property type="term" value="C:nuclear RNA-directed RNA polymerase complex"/>
    <property type="evidence" value="ECO:0007669"/>
    <property type="project" value="TreeGrafter"/>
</dbReference>
<evidence type="ECO:0000259" key="2">
    <source>
        <dbReference type="Pfam" id="PF05183"/>
    </source>
</evidence>
<keyword evidence="1" id="KW-0696">RNA-directed RNA polymerase</keyword>
<dbReference type="InterPro" id="IPR057596">
    <property type="entry name" value="RDRP_core"/>
</dbReference>
<organism evidence="3 4">
    <name type="scientific">Arthrobotrys flagrans</name>
    <name type="common">Nematode-trapping fungus</name>
    <name type="synonym">Trichothecium flagrans</name>
    <dbReference type="NCBI Taxonomy" id="97331"/>
    <lineage>
        <taxon>Eukaryota</taxon>
        <taxon>Fungi</taxon>
        <taxon>Dikarya</taxon>
        <taxon>Ascomycota</taxon>
        <taxon>Pezizomycotina</taxon>
        <taxon>Orbiliomycetes</taxon>
        <taxon>Orbiliales</taxon>
        <taxon>Orbiliaceae</taxon>
        <taxon>Arthrobotrys</taxon>
    </lineage>
</organism>
<sequence length="662" mass="75379">MSTAKYNARIKLGFSRTVLVPLRDVKVDEEEDILSDTKSPMTDGCGTATYAVLQAIAEQLGLDYCPSYFQTRHGGRKGLIVLDAENSDAEFHKSLFIIILSHNGVPKEVLGDLAKEAIEKDEIWELLEQGDESSFIKSLYQTITLKERREKDGCFKHAGSMPISAEERIIQMVDAGFTVSECVALKNLVSGCNKNRLESWEGMKFVVPESTSVKCIPDFKKVLKLGEVFLQFSSDGFAVNDKFLKFLRGKVLVGRAPAYLASDIQAAVAVTSPEVLEAYKDFADYIVFPTASDRTYVAKERVFEEAGIQDMVGFHLKNNGMDEDATIKDILKAEIPKMLSNPKVRKCTLMHQQVSYHLTIDDPLSRRLAELACLLFDAPKQGLALKTEAWGKIEHEVHLFLKNRSEPFYMRDRTTYSRFLYENQNLEKTHVLDYVKGTILAMKEDYETKFKAKFSDIFTDNDISNFFSEELEYHRKAARESSRRKHALGISKEIYEELLSFTKRRLDDILRECSRMYSGLDFKHLQTQSENDKENDKANKEKLFAMFQEIEPSTQSGNPVLEDWKRSGIEPFGKWNLLKVSALFRRCSTDKRKLMLPFTVACLQLCYLKASVKGGPFRIVQKAAYLNMYTRSKRLSVKGVGGNEILEPLEESEGRRDSEEIA</sequence>
<keyword evidence="1" id="KW-0548">Nucleotidyltransferase</keyword>
<dbReference type="EC" id="2.7.7.48" evidence="1"/>
<dbReference type="AlphaFoldDB" id="A0A436ZXU4"/>
<keyword evidence="4" id="KW-1185">Reference proteome</keyword>
<keyword evidence="1" id="KW-0808">Transferase</keyword>
<dbReference type="PANTHER" id="PTHR23079:SF14">
    <property type="entry name" value="RNA-DEPENDENT RNA POLYMERASE"/>
    <property type="match status" value="1"/>
</dbReference>
<dbReference type="OrthoDB" id="10055769at2759"/>
<dbReference type="RefSeq" id="XP_067489324.1">
    <property type="nucleotide sequence ID" value="XM_067634833.1"/>
</dbReference>
<dbReference type="GO" id="GO:0030422">
    <property type="term" value="P:siRNA processing"/>
    <property type="evidence" value="ECO:0007669"/>
    <property type="project" value="TreeGrafter"/>
</dbReference>
<reference evidence="3 4" key="1">
    <citation type="submission" date="2019-01" db="EMBL/GenBank/DDBJ databases">
        <title>Intercellular communication is required for trap formation in the nematode-trapping fungus Duddingtonia flagrans.</title>
        <authorList>
            <person name="Youssar L."/>
            <person name="Wernet V."/>
            <person name="Hensel N."/>
            <person name="Hildebrandt H.-G."/>
            <person name="Fischer R."/>
        </authorList>
    </citation>
    <scope>NUCLEOTIDE SEQUENCE [LARGE SCALE GENOMIC DNA]</scope>
    <source>
        <strain evidence="3 4">CBS H-5679</strain>
    </source>
</reference>
<dbReference type="GO" id="GO:0003968">
    <property type="term" value="F:RNA-directed RNA polymerase activity"/>
    <property type="evidence" value="ECO:0007669"/>
    <property type="project" value="UniProtKB-KW"/>
</dbReference>
<proteinExistence type="inferred from homology"/>
<keyword evidence="1" id="KW-0694">RNA-binding</keyword>
<comment type="catalytic activity">
    <reaction evidence="1">
        <text>RNA(n) + a ribonucleoside 5'-triphosphate = RNA(n+1) + diphosphate</text>
        <dbReference type="Rhea" id="RHEA:21248"/>
        <dbReference type="Rhea" id="RHEA-COMP:14527"/>
        <dbReference type="Rhea" id="RHEA-COMP:17342"/>
        <dbReference type="ChEBI" id="CHEBI:33019"/>
        <dbReference type="ChEBI" id="CHEBI:61557"/>
        <dbReference type="ChEBI" id="CHEBI:140395"/>
        <dbReference type="EC" id="2.7.7.48"/>
    </reaction>
</comment>
<name>A0A436ZXU4_ARTFL</name>
<dbReference type="EMBL" id="SAEB01000007">
    <property type="protein sequence ID" value="RVD83780.1"/>
    <property type="molecule type" value="Genomic_DNA"/>
</dbReference>
<dbReference type="STRING" id="97331.A0A436ZXU4"/>
<gene>
    <name evidence="3" type="ORF">DFL_005557</name>
</gene>
<dbReference type="Proteomes" id="UP000283090">
    <property type="component" value="Unassembled WGS sequence"/>
</dbReference>
<dbReference type="Pfam" id="PF05183">
    <property type="entry name" value="RdRP"/>
    <property type="match status" value="3"/>
</dbReference>
<dbReference type="GO" id="GO:0003723">
    <property type="term" value="F:RNA binding"/>
    <property type="evidence" value="ECO:0007669"/>
    <property type="project" value="UniProtKB-KW"/>
</dbReference>
<dbReference type="PANTHER" id="PTHR23079">
    <property type="entry name" value="RNA-DEPENDENT RNA POLYMERASE"/>
    <property type="match status" value="1"/>
</dbReference>
<dbReference type="VEuPathDB" id="FungiDB:DFL_005557"/>
<dbReference type="InterPro" id="IPR007855">
    <property type="entry name" value="RDRP"/>
</dbReference>
<feature type="domain" description="RDRP core" evidence="2">
    <location>
        <begin position="2"/>
        <end position="87"/>
    </location>
</feature>
<comment type="similarity">
    <text evidence="1">Belongs to the RdRP family.</text>
</comment>
<evidence type="ECO:0000256" key="1">
    <source>
        <dbReference type="RuleBase" id="RU363098"/>
    </source>
</evidence>
<comment type="caution">
    <text evidence="3">The sequence shown here is derived from an EMBL/GenBank/DDBJ whole genome shotgun (WGS) entry which is preliminary data.</text>
</comment>
<evidence type="ECO:0000313" key="4">
    <source>
        <dbReference type="Proteomes" id="UP000283090"/>
    </source>
</evidence>
<evidence type="ECO:0000313" key="3">
    <source>
        <dbReference type="EMBL" id="RVD83780.1"/>
    </source>
</evidence>